<proteinExistence type="predicted"/>
<dbReference type="EMBL" id="BMLS01000002">
    <property type="protein sequence ID" value="GGO68100.1"/>
    <property type="molecule type" value="Genomic_DNA"/>
</dbReference>
<reference evidence="2" key="2">
    <citation type="submission" date="2020-09" db="EMBL/GenBank/DDBJ databases">
        <authorList>
            <person name="Sun Q."/>
            <person name="Zhou Y."/>
        </authorList>
    </citation>
    <scope>NUCLEOTIDE SEQUENCE</scope>
    <source>
        <strain evidence="2">CGMCC 1.7086</strain>
    </source>
</reference>
<name>A0A918DI84_9ALTE</name>
<protein>
    <submittedName>
        <fullName evidence="2">Uncharacterized protein</fullName>
    </submittedName>
</protein>
<evidence type="ECO:0000313" key="3">
    <source>
        <dbReference type="Proteomes" id="UP000606935"/>
    </source>
</evidence>
<evidence type="ECO:0000313" key="2">
    <source>
        <dbReference type="EMBL" id="GGO68100.1"/>
    </source>
</evidence>
<accession>A0A918DI84</accession>
<keyword evidence="1" id="KW-0732">Signal</keyword>
<comment type="caution">
    <text evidence="2">The sequence shown here is derived from an EMBL/GenBank/DDBJ whole genome shotgun (WGS) entry which is preliminary data.</text>
</comment>
<feature type="chain" id="PRO_5037184510" evidence="1">
    <location>
        <begin position="23"/>
        <end position="332"/>
    </location>
</feature>
<dbReference type="AlphaFoldDB" id="A0A918DI84"/>
<keyword evidence="3" id="KW-1185">Reference proteome</keyword>
<reference evidence="2" key="1">
    <citation type="journal article" date="2014" name="Int. J. Syst. Evol. Microbiol.">
        <title>Complete genome sequence of Corynebacterium casei LMG S-19264T (=DSM 44701T), isolated from a smear-ripened cheese.</title>
        <authorList>
            <consortium name="US DOE Joint Genome Institute (JGI-PGF)"/>
            <person name="Walter F."/>
            <person name="Albersmeier A."/>
            <person name="Kalinowski J."/>
            <person name="Ruckert C."/>
        </authorList>
    </citation>
    <scope>NUCLEOTIDE SEQUENCE</scope>
    <source>
        <strain evidence="2">CGMCC 1.7086</strain>
    </source>
</reference>
<dbReference type="Proteomes" id="UP000606935">
    <property type="component" value="Unassembled WGS sequence"/>
</dbReference>
<dbReference type="RefSeq" id="WP_188693003.1">
    <property type="nucleotide sequence ID" value="NZ_BMLS01000002.1"/>
</dbReference>
<sequence>MSKHQISTLLVLSCLGSQVSMADVVDTDLLTEVKTAYYQRDYQTLAHQLQAPGLSPLQQDIWQVALAVARQADNQKDLLHALTERYQDNAEAHYQAGRLWYEVKENSSFINKLGYIDLHVQHMLRANELAPNTPKYMFEAAKALAWENLWGWDKEAAQQLVVQLAALDQQYHLVAAMDFAQNTQDSRTGEQLITQVKTEFADNLRLMERAAQLQLTYDQKAPAQQSFYQSCMLTPHDVTLLPKWRDACQWSAHLSLQGYGEKTQGMAAISRLLEEDKVYDEDYVQSLLLQGELAEAMAQPLLARQSYEDALAITKDKASQKQIRRALKALSR</sequence>
<evidence type="ECO:0000256" key="1">
    <source>
        <dbReference type="SAM" id="SignalP"/>
    </source>
</evidence>
<organism evidence="2 3">
    <name type="scientific">Bowmanella pacifica</name>
    <dbReference type="NCBI Taxonomy" id="502051"/>
    <lineage>
        <taxon>Bacteria</taxon>
        <taxon>Pseudomonadati</taxon>
        <taxon>Pseudomonadota</taxon>
        <taxon>Gammaproteobacteria</taxon>
        <taxon>Alteromonadales</taxon>
        <taxon>Alteromonadaceae</taxon>
        <taxon>Bowmanella</taxon>
    </lineage>
</organism>
<gene>
    <name evidence="2" type="ORF">GCM10010982_16230</name>
</gene>
<feature type="signal peptide" evidence="1">
    <location>
        <begin position="1"/>
        <end position="22"/>
    </location>
</feature>